<evidence type="ECO:0000313" key="1">
    <source>
        <dbReference type="EMBL" id="GGJ86902.1"/>
    </source>
</evidence>
<sequence length="205" mass="21959">MVVEPSLTRRPITREKTGARAMDLHAWIAQQVDRAELTGRHITLVPDDGSHVISGSVTDVAHGPDGLSLSVAQHGVEPTVDAATLRRCEADRRILARHCLDPAKVDSWMFATACLGCGTEGDFQDPVTENLNDCPELLDLAHAHGITTEILAGLDRPQAPEREPRGPVDPVLAGIFARTFGLATPVITTAGVPEALRGPHWKPAP</sequence>
<gene>
    <name evidence="1" type="ORF">GCM10011583_18110</name>
</gene>
<evidence type="ECO:0000313" key="2">
    <source>
        <dbReference type="Proteomes" id="UP000660265"/>
    </source>
</evidence>
<reference evidence="2" key="1">
    <citation type="journal article" date="2019" name="Int. J. Syst. Evol. Microbiol.">
        <title>The Global Catalogue of Microorganisms (GCM) 10K type strain sequencing project: providing services to taxonomists for standard genome sequencing and annotation.</title>
        <authorList>
            <consortium name="The Broad Institute Genomics Platform"/>
            <consortium name="The Broad Institute Genome Sequencing Center for Infectious Disease"/>
            <person name="Wu L."/>
            <person name="Ma J."/>
        </authorList>
    </citation>
    <scope>NUCLEOTIDE SEQUENCE [LARGE SCALE GENOMIC DNA]</scope>
    <source>
        <strain evidence="2">CGMCC 4.7275</strain>
    </source>
</reference>
<comment type="caution">
    <text evidence="1">The sequence shown here is derived from an EMBL/GenBank/DDBJ whole genome shotgun (WGS) entry which is preliminary data.</text>
</comment>
<protein>
    <submittedName>
        <fullName evidence="1">Uncharacterized protein</fullName>
    </submittedName>
</protein>
<name>A0ABQ2E1E4_9ACTN</name>
<proteinExistence type="predicted"/>
<accession>A0ABQ2E1E4</accession>
<keyword evidence="2" id="KW-1185">Reference proteome</keyword>
<dbReference type="EMBL" id="BMMV01000005">
    <property type="protein sequence ID" value="GGJ86902.1"/>
    <property type="molecule type" value="Genomic_DNA"/>
</dbReference>
<dbReference type="Proteomes" id="UP000660265">
    <property type="component" value="Unassembled WGS sequence"/>
</dbReference>
<organism evidence="1 2">
    <name type="scientific">Streptomyces camponoticapitis</name>
    <dbReference type="NCBI Taxonomy" id="1616125"/>
    <lineage>
        <taxon>Bacteria</taxon>
        <taxon>Bacillati</taxon>
        <taxon>Actinomycetota</taxon>
        <taxon>Actinomycetes</taxon>
        <taxon>Kitasatosporales</taxon>
        <taxon>Streptomycetaceae</taxon>
        <taxon>Streptomyces</taxon>
    </lineage>
</organism>
<dbReference type="RefSeq" id="WP_229700767.1">
    <property type="nucleotide sequence ID" value="NZ_BMMV01000005.1"/>
</dbReference>